<feature type="domain" description="AB hydrolase-1" evidence="1">
    <location>
        <begin position="156"/>
        <end position="359"/>
    </location>
</feature>
<organism evidence="2 3">
    <name type="scientific">Cryobacterium glaciale</name>
    <dbReference type="NCBI Taxonomy" id="1259145"/>
    <lineage>
        <taxon>Bacteria</taxon>
        <taxon>Bacillati</taxon>
        <taxon>Actinomycetota</taxon>
        <taxon>Actinomycetes</taxon>
        <taxon>Micrococcales</taxon>
        <taxon>Microbacteriaceae</taxon>
        <taxon>Cryobacterium</taxon>
    </lineage>
</organism>
<dbReference type="GO" id="GO:0016787">
    <property type="term" value="F:hydrolase activity"/>
    <property type="evidence" value="ECO:0007669"/>
    <property type="project" value="UniProtKB-KW"/>
</dbReference>
<sequence length="383" mass="40955">MRVGWAFTGAVAATGLALGGLGLVIARRLTAPASGRKYDLTIRGVDHTRERPIVVLDRSQRTATPGDYCLIVENGGWVRLSPEVEDRGPQLVGREVVGELWPGVAAGQRASWSGIYFQTPADAGLQSTDVEIQTDVGPAPAWLVTSRDAPSPTWAIHIHGLGSTRAGTLRGVQVASEAGLTSLVVTYRNDGEGPSVGTGRSDLGAAEVDDVRAAVRFARENGARSVILFGWSMGGAIALQLAADPKLRGIVAGVVLESPVLDWVSTIKANCARSGLPAQTGVLAMPWLNFRPLARMTGLINPVVLRRFDWIARVDELTVPTLILHGTLDTSSPFESSTRLRELRPDIVDLEAFDADHTMSWNSDCERWRAGLSAWLASLAAAR</sequence>
<dbReference type="Gene3D" id="3.40.50.1820">
    <property type="entry name" value="alpha/beta hydrolase"/>
    <property type="match status" value="1"/>
</dbReference>
<dbReference type="SUPFAM" id="SSF53474">
    <property type="entry name" value="alpha/beta-Hydrolases"/>
    <property type="match status" value="1"/>
</dbReference>
<keyword evidence="2" id="KW-0378">Hydrolase</keyword>
<name>A0A4R8UVG9_9MICO</name>
<protein>
    <submittedName>
        <fullName evidence="2">Alpha/beta fold hydrolase</fullName>
    </submittedName>
</protein>
<dbReference type="Proteomes" id="UP000298173">
    <property type="component" value="Unassembled WGS sequence"/>
</dbReference>
<dbReference type="AlphaFoldDB" id="A0A4R8UVG9"/>
<comment type="caution">
    <text evidence="2">The sequence shown here is derived from an EMBL/GenBank/DDBJ whole genome shotgun (WGS) entry which is preliminary data.</text>
</comment>
<dbReference type="EMBL" id="SOEY01000026">
    <property type="protein sequence ID" value="TFB71541.1"/>
    <property type="molecule type" value="Genomic_DNA"/>
</dbReference>
<reference evidence="2 3" key="1">
    <citation type="submission" date="2019-03" db="EMBL/GenBank/DDBJ databases">
        <title>Genomics of glacier-inhabiting Cryobacterium strains.</title>
        <authorList>
            <person name="Liu Q."/>
            <person name="Xin Y.-H."/>
        </authorList>
    </citation>
    <scope>NUCLEOTIDE SEQUENCE [LARGE SCALE GENOMIC DNA]</scope>
    <source>
        <strain evidence="2 3">HLT2-23</strain>
    </source>
</reference>
<keyword evidence="3" id="KW-1185">Reference proteome</keyword>
<evidence type="ECO:0000259" key="1">
    <source>
        <dbReference type="Pfam" id="PF12697"/>
    </source>
</evidence>
<evidence type="ECO:0000313" key="2">
    <source>
        <dbReference type="EMBL" id="TFB71541.1"/>
    </source>
</evidence>
<proteinExistence type="predicted"/>
<dbReference type="PANTHER" id="PTHR12277:SF79">
    <property type="entry name" value="XAA-PRO DIPEPTIDYL-PEPTIDASE-RELATED"/>
    <property type="match status" value="1"/>
</dbReference>
<evidence type="ECO:0000313" key="3">
    <source>
        <dbReference type="Proteomes" id="UP000298173"/>
    </source>
</evidence>
<dbReference type="OrthoDB" id="8111537at2"/>
<dbReference type="Pfam" id="PF12697">
    <property type="entry name" value="Abhydrolase_6"/>
    <property type="match status" value="1"/>
</dbReference>
<dbReference type="InterPro" id="IPR029058">
    <property type="entry name" value="AB_hydrolase_fold"/>
</dbReference>
<dbReference type="InterPro" id="IPR000073">
    <property type="entry name" value="AB_hydrolase_1"/>
</dbReference>
<accession>A0A4R8UVG9</accession>
<gene>
    <name evidence="2" type="ORF">E3O06_11900</name>
</gene>
<dbReference type="PANTHER" id="PTHR12277">
    <property type="entry name" value="ALPHA/BETA HYDROLASE DOMAIN-CONTAINING PROTEIN"/>
    <property type="match status" value="1"/>
</dbReference>